<organism evidence="2 3">
    <name type="scientific">Hungatella hathewayi</name>
    <dbReference type="NCBI Taxonomy" id="154046"/>
    <lineage>
        <taxon>Bacteria</taxon>
        <taxon>Bacillati</taxon>
        <taxon>Bacillota</taxon>
        <taxon>Clostridia</taxon>
        <taxon>Lachnospirales</taxon>
        <taxon>Lachnospiraceae</taxon>
        <taxon>Hungatella</taxon>
    </lineage>
</organism>
<dbReference type="GeneID" id="83003292"/>
<comment type="caution">
    <text evidence="2">The sequence shown here is derived from an EMBL/GenBank/DDBJ whole genome shotgun (WGS) entry which is preliminary data.</text>
</comment>
<reference evidence="2 3" key="1">
    <citation type="submission" date="2018-08" db="EMBL/GenBank/DDBJ databases">
        <title>A genome reference for cultivated species of the human gut microbiota.</title>
        <authorList>
            <person name="Zou Y."/>
            <person name="Xue W."/>
            <person name="Luo G."/>
        </authorList>
    </citation>
    <scope>NUCLEOTIDE SEQUENCE [LARGE SCALE GENOMIC DNA]</scope>
    <source>
        <strain evidence="2 3">AF19-13AC</strain>
    </source>
</reference>
<dbReference type="EMBL" id="QTJW01000026">
    <property type="protein sequence ID" value="RGD67326.1"/>
    <property type="molecule type" value="Genomic_DNA"/>
</dbReference>
<dbReference type="InterPro" id="IPR054239">
    <property type="entry name" value="DUF6966"/>
</dbReference>
<name>A0A3E3DE83_9FIRM</name>
<dbReference type="AlphaFoldDB" id="A0A3E3DE83"/>
<proteinExistence type="predicted"/>
<dbReference type="RefSeq" id="WP_002569130.1">
    <property type="nucleotide sequence ID" value="NZ_JADNGZ010000023.1"/>
</dbReference>
<evidence type="ECO:0000313" key="3">
    <source>
        <dbReference type="Proteomes" id="UP000261023"/>
    </source>
</evidence>
<dbReference type="OrthoDB" id="1449298at2"/>
<feature type="domain" description="DUF6966" evidence="1">
    <location>
        <begin position="22"/>
        <end position="70"/>
    </location>
</feature>
<accession>A0A3E3DE83</accession>
<dbReference type="Proteomes" id="UP000261023">
    <property type="component" value="Unassembled WGS sequence"/>
</dbReference>
<protein>
    <recommendedName>
        <fullName evidence="1">DUF6966 domain-containing protein</fullName>
    </recommendedName>
</protein>
<gene>
    <name evidence="2" type="ORF">DWX31_27700</name>
</gene>
<dbReference type="Pfam" id="PF22294">
    <property type="entry name" value="DUF6966"/>
    <property type="match status" value="1"/>
</dbReference>
<evidence type="ECO:0000313" key="2">
    <source>
        <dbReference type="EMBL" id="RGD67326.1"/>
    </source>
</evidence>
<evidence type="ECO:0000259" key="1">
    <source>
        <dbReference type="Pfam" id="PF22294"/>
    </source>
</evidence>
<sequence>MKQTDIYTEALTCLRSILLADHPEFQNWIDWLERDIEDWTQRREVAHHLRAYGGMGSFNDLPSMRGNHDYIFGFLKSVCYAFGHLYGKREGISPEALMEECLHDVEQAAYHSYKALNQAIAQHLMQGDLQENLDRL</sequence>